<name>A0AAE7EA99_9BACT</name>
<dbReference type="RefSeq" id="WP_176324083.1">
    <property type="nucleotide sequence ID" value="NZ_CP053832.1"/>
</dbReference>
<accession>A0AAE7EA99</accession>
<keyword evidence="1" id="KW-1133">Transmembrane helix</keyword>
<reference evidence="2 3" key="1">
    <citation type="submission" date="2020-05" db="EMBL/GenBank/DDBJ databases">
        <title>Complete genome sequencing of Campylobacter and Arcobacter type strains.</title>
        <authorList>
            <person name="Miller W.G."/>
            <person name="Yee E."/>
        </authorList>
    </citation>
    <scope>NUCLEOTIDE SEQUENCE [LARGE SCALE GENOMIC DNA]</scope>
    <source>
        <strain evidence="2 3">LMG 6451</strain>
    </source>
</reference>
<evidence type="ECO:0000313" key="2">
    <source>
        <dbReference type="EMBL" id="QKF84498.1"/>
    </source>
</evidence>
<dbReference type="Proteomes" id="UP000509722">
    <property type="component" value="Chromosome"/>
</dbReference>
<gene>
    <name evidence="2" type="ORF">CURT_1016</name>
</gene>
<feature type="transmembrane region" description="Helical" evidence="1">
    <location>
        <begin position="81"/>
        <end position="105"/>
    </location>
</feature>
<evidence type="ECO:0000313" key="3">
    <source>
        <dbReference type="Proteomes" id="UP000509722"/>
    </source>
</evidence>
<evidence type="ECO:0000256" key="1">
    <source>
        <dbReference type="SAM" id="Phobius"/>
    </source>
</evidence>
<keyword evidence="1" id="KW-0472">Membrane</keyword>
<proteinExistence type="predicted"/>
<dbReference type="EMBL" id="CP053832">
    <property type="protein sequence ID" value="QKF84498.1"/>
    <property type="molecule type" value="Genomic_DNA"/>
</dbReference>
<keyword evidence="1" id="KW-0812">Transmembrane</keyword>
<protein>
    <submittedName>
        <fullName evidence="2">Uncharacterized protein</fullName>
    </submittedName>
</protein>
<feature type="transmembrane region" description="Helical" evidence="1">
    <location>
        <begin position="44"/>
        <end position="69"/>
    </location>
</feature>
<dbReference type="GeneID" id="77175917"/>
<dbReference type="AlphaFoldDB" id="A0AAE7EA99"/>
<organism evidence="2 3">
    <name type="scientific">Campylobacter ureolyticus</name>
    <dbReference type="NCBI Taxonomy" id="827"/>
    <lineage>
        <taxon>Bacteria</taxon>
        <taxon>Pseudomonadati</taxon>
        <taxon>Campylobacterota</taxon>
        <taxon>Epsilonproteobacteria</taxon>
        <taxon>Campylobacterales</taxon>
        <taxon>Campylobacteraceae</taxon>
        <taxon>Campylobacter</taxon>
    </lineage>
</organism>
<sequence length="110" mass="12779">MGFLYKKCEVCGNKIKKCNSIKEYIFGSWGFVCNKCNTNYGINYFIAIFLSLCVLYLLPIHIFLIVTVIDYISPISFGGEIWLIAILIFYIGYRLFIGFLPCNIYKKDEK</sequence>